<dbReference type="EMBL" id="BMIX01000008">
    <property type="protein sequence ID" value="GGG43554.1"/>
    <property type="molecule type" value="Genomic_DNA"/>
</dbReference>
<evidence type="ECO:0000313" key="1">
    <source>
        <dbReference type="EMBL" id="GGG43554.1"/>
    </source>
</evidence>
<dbReference type="Proteomes" id="UP000605733">
    <property type="component" value="Unassembled WGS sequence"/>
</dbReference>
<keyword evidence="2" id="KW-1185">Reference proteome</keyword>
<organism evidence="1 2">
    <name type="scientific">Christiangramia forsetii</name>
    <dbReference type="NCBI Taxonomy" id="411153"/>
    <lineage>
        <taxon>Bacteria</taxon>
        <taxon>Pseudomonadati</taxon>
        <taxon>Bacteroidota</taxon>
        <taxon>Flavobacteriia</taxon>
        <taxon>Flavobacteriales</taxon>
        <taxon>Flavobacteriaceae</taxon>
        <taxon>Christiangramia</taxon>
    </lineage>
</organism>
<proteinExistence type="predicted"/>
<evidence type="ECO:0000313" key="2">
    <source>
        <dbReference type="Proteomes" id="UP000605733"/>
    </source>
</evidence>
<protein>
    <submittedName>
        <fullName evidence="1">Uncharacterized protein</fullName>
    </submittedName>
</protein>
<comment type="caution">
    <text evidence="1">The sequence shown here is derived from an EMBL/GenBank/DDBJ whole genome shotgun (WGS) entry which is preliminary data.</text>
</comment>
<dbReference type="RefSeq" id="WP_041250032.1">
    <property type="nucleotide sequence ID" value="NZ_BMIX01000008.1"/>
</dbReference>
<name>A0ABQ1WT76_9FLAO</name>
<sequence>MNTFNKGSLRDYTALAIGGKLKYQYIPNENLELGITVYNSTNLGIQDLTIPDMEMRKLSRYEEGLFNRLNLDNKAIFLIGELYANYKIQQTNLGWEE</sequence>
<gene>
    <name evidence="1" type="ORF">GCM10011532_29470</name>
</gene>
<reference evidence="2" key="1">
    <citation type="journal article" date="2019" name="Int. J. Syst. Evol. Microbiol.">
        <title>The Global Catalogue of Microorganisms (GCM) 10K type strain sequencing project: providing services to taxonomists for standard genome sequencing and annotation.</title>
        <authorList>
            <consortium name="The Broad Institute Genomics Platform"/>
            <consortium name="The Broad Institute Genome Sequencing Center for Infectious Disease"/>
            <person name="Wu L."/>
            <person name="Ma J."/>
        </authorList>
    </citation>
    <scope>NUCLEOTIDE SEQUENCE [LARGE SCALE GENOMIC DNA]</scope>
    <source>
        <strain evidence="2">CGMCC 1.15422</strain>
    </source>
</reference>
<accession>A0ABQ1WT76</accession>